<keyword evidence="6 7" id="KW-0408">Iron</keyword>
<dbReference type="InterPro" id="IPR005616">
    <property type="entry name" value="CcmH/CycL/Ccl2/NrfF_N"/>
</dbReference>
<keyword evidence="7" id="KW-1133">Transmembrane helix</keyword>
<dbReference type="FunFam" id="1.10.8.640:FF:000001">
    <property type="entry name" value="Cytochrome c-type biogenesis protein"/>
    <property type="match status" value="1"/>
</dbReference>
<keyword evidence="3 7" id="KW-0479">Metal-binding</keyword>
<dbReference type="GO" id="GO:0046872">
    <property type="term" value="F:metal ion binding"/>
    <property type="evidence" value="ECO:0007669"/>
    <property type="project" value="UniProtKB-KW"/>
</dbReference>
<comment type="similarity">
    <text evidence="1 7">Belongs to the CcmH/CycL/Ccl2/NrfF family.</text>
</comment>
<proteinExistence type="inferred from homology"/>
<protein>
    <recommendedName>
        <fullName evidence="7">Cytochrome c-type biogenesis protein</fullName>
    </recommendedName>
</protein>
<dbReference type="GO" id="GO:0005886">
    <property type="term" value="C:plasma membrane"/>
    <property type="evidence" value="ECO:0007669"/>
    <property type="project" value="TreeGrafter"/>
</dbReference>
<keyword evidence="4 7" id="KW-0732">Signal</keyword>
<sequence>MKSVPVRFKITNQLCRLMVGFLLSMFAFKAMAVVETYEFDSDNNRERYQVFIEELRCPKCQNQNLSGSNSPIAADLRRELHRMIEDGQSDDAIKTFMVDRYGNFVLYRPPVDKNTIFLWGTPALLVFIGLVIVIMIRRKNMGQSGALSDAEKQRVDQILEQYR</sequence>
<evidence type="ECO:0000256" key="3">
    <source>
        <dbReference type="ARBA" id="ARBA00022723"/>
    </source>
</evidence>
<dbReference type="InterPro" id="IPR051263">
    <property type="entry name" value="C-type_cytochrome_biogenesis"/>
</dbReference>
<gene>
    <name evidence="9" type="primary">ccmH</name>
    <name evidence="9" type="ORF">OPDIPICF_02588</name>
</gene>
<evidence type="ECO:0000256" key="7">
    <source>
        <dbReference type="RuleBase" id="RU364112"/>
    </source>
</evidence>
<dbReference type="EMBL" id="CACSIO010000045">
    <property type="protein sequence ID" value="CAA0122371.1"/>
    <property type="molecule type" value="Genomic_DNA"/>
</dbReference>
<keyword evidence="7" id="KW-0472">Membrane</keyword>
<evidence type="ECO:0000256" key="6">
    <source>
        <dbReference type="ARBA" id="ARBA00023004"/>
    </source>
</evidence>
<reference evidence="9 10" key="1">
    <citation type="submission" date="2019-11" db="EMBL/GenBank/DDBJ databases">
        <authorList>
            <person name="Holert J."/>
        </authorList>
    </citation>
    <scope>NUCLEOTIDE SEQUENCE [LARGE SCALE GENOMIC DNA]</scope>
    <source>
        <strain evidence="9">SB11_3</strain>
    </source>
</reference>
<dbReference type="Proteomes" id="UP000441399">
    <property type="component" value="Unassembled WGS sequence"/>
</dbReference>
<keyword evidence="5" id="KW-0201">Cytochrome c-type biogenesis</keyword>
<dbReference type="InterPro" id="IPR038297">
    <property type="entry name" value="CcmH/CycL/NrfF/Ccl2_sf"/>
</dbReference>
<dbReference type="CDD" id="cd16378">
    <property type="entry name" value="CcmH_N"/>
    <property type="match status" value="1"/>
</dbReference>
<dbReference type="Pfam" id="PF03918">
    <property type="entry name" value="CcmH"/>
    <property type="match status" value="1"/>
</dbReference>
<evidence type="ECO:0000313" key="10">
    <source>
        <dbReference type="Proteomes" id="UP000441399"/>
    </source>
</evidence>
<feature type="transmembrane region" description="Helical" evidence="7">
    <location>
        <begin position="116"/>
        <end position="136"/>
    </location>
</feature>
<keyword evidence="7" id="KW-0812">Transmembrane</keyword>
<evidence type="ECO:0000259" key="8">
    <source>
        <dbReference type="Pfam" id="PF03918"/>
    </source>
</evidence>
<dbReference type="PANTHER" id="PTHR47870">
    <property type="entry name" value="CYTOCHROME C-TYPE BIOGENESIS PROTEIN CCMH"/>
    <property type="match status" value="1"/>
</dbReference>
<keyword evidence="10" id="KW-1185">Reference proteome</keyword>
<feature type="chain" id="PRO_5025098441" description="Cytochrome c-type biogenesis protein" evidence="7">
    <location>
        <begin position="33"/>
        <end position="163"/>
    </location>
</feature>
<dbReference type="PANTHER" id="PTHR47870:SF1">
    <property type="entry name" value="CYTOCHROME C-TYPE BIOGENESIS PROTEIN CCMH"/>
    <property type="match status" value="1"/>
</dbReference>
<feature type="signal peptide" evidence="7">
    <location>
        <begin position="1"/>
        <end position="32"/>
    </location>
</feature>
<comment type="function">
    <text evidence="7">Possible subunit of a heme lyase.</text>
</comment>
<evidence type="ECO:0000256" key="5">
    <source>
        <dbReference type="ARBA" id="ARBA00022748"/>
    </source>
</evidence>
<evidence type="ECO:0000313" key="9">
    <source>
        <dbReference type="EMBL" id="CAA0122371.1"/>
    </source>
</evidence>
<dbReference type="Gene3D" id="1.10.8.640">
    <property type="entry name" value="Cytochrome C biogenesis protein"/>
    <property type="match status" value="1"/>
</dbReference>
<dbReference type="AlphaFoldDB" id="A0A5S9QV75"/>
<dbReference type="GO" id="GO:0017004">
    <property type="term" value="P:cytochrome complex assembly"/>
    <property type="evidence" value="ECO:0007669"/>
    <property type="project" value="UniProtKB-KW"/>
</dbReference>
<evidence type="ECO:0000256" key="4">
    <source>
        <dbReference type="ARBA" id="ARBA00022729"/>
    </source>
</evidence>
<evidence type="ECO:0000256" key="1">
    <source>
        <dbReference type="ARBA" id="ARBA00010342"/>
    </source>
</evidence>
<organism evidence="9 10">
    <name type="scientific">BD1-7 clade bacterium</name>
    <dbReference type="NCBI Taxonomy" id="2029982"/>
    <lineage>
        <taxon>Bacteria</taxon>
        <taxon>Pseudomonadati</taxon>
        <taxon>Pseudomonadota</taxon>
        <taxon>Gammaproteobacteria</taxon>
        <taxon>Cellvibrionales</taxon>
        <taxon>Spongiibacteraceae</taxon>
        <taxon>BD1-7 clade</taxon>
    </lineage>
</organism>
<name>A0A5S9QV75_9GAMM</name>
<feature type="domain" description="CcmH/CycL/Ccl2/NrfF N-terminal" evidence="8">
    <location>
        <begin position="22"/>
        <end position="159"/>
    </location>
</feature>
<evidence type="ECO:0000256" key="2">
    <source>
        <dbReference type="ARBA" id="ARBA00022617"/>
    </source>
</evidence>
<accession>A0A5S9QV75</accession>
<keyword evidence="2 7" id="KW-0349">Heme</keyword>